<proteinExistence type="predicted"/>
<feature type="chain" id="PRO_5046445580" description="SH3 domain-containing protein" evidence="2">
    <location>
        <begin position="17"/>
        <end position="340"/>
    </location>
</feature>
<accession>A0ABY0CQ19</accession>
<evidence type="ECO:0000256" key="2">
    <source>
        <dbReference type="SAM" id="SignalP"/>
    </source>
</evidence>
<evidence type="ECO:0008006" key="5">
    <source>
        <dbReference type="Google" id="ProtNLM"/>
    </source>
</evidence>
<reference evidence="3 4" key="1">
    <citation type="submission" date="2019-01" db="EMBL/GenBank/DDBJ databases">
        <title>Lujinxingia litoralis gen. nov., sp. nov. and Lujinxingia sediminis gen. nov., sp. nov., new members in the order Bradymonadales, isolated from coastal sediment.</title>
        <authorList>
            <person name="Li C.-M."/>
        </authorList>
    </citation>
    <scope>NUCLEOTIDE SEQUENCE [LARGE SCALE GENOMIC DNA]</scope>
    <source>
        <strain evidence="3 4">SEH01</strain>
    </source>
</reference>
<feature type="signal peptide" evidence="2">
    <location>
        <begin position="1"/>
        <end position="16"/>
    </location>
</feature>
<evidence type="ECO:0000256" key="1">
    <source>
        <dbReference type="SAM" id="MobiDB-lite"/>
    </source>
</evidence>
<feature type="region of interest" description="Disordered" evidence="1">
    <location>
        <begin position="117"/>
        <end position="136"/>
    </location>
</feature>
<name>A0ABY0CQ19_9DELT</name>
<keyword evidence="4" id="KW-1185">Reference proteome</keyword>
<comment type="caution">
    <text evidence="3">The sequence shown here is derived from an EMBL/GenBank/DDBJ whole genome shotgun (WGS) entry which is preliminary data.</text>
</comment>
<gene>
    <name evidence="3" type="ORF">EA187_15340</name>
</gene>
<dbReference type="RefSeq" id="WP_127780822.1">
    <property type="nucleotide sequence ID" value="NZ_SADD01000011.1"/>
</dbReference>
<sequence>MKMLLKLFLTAMVLTAGGCGDFVENLCRYDADCQSAQYCIDLQCVNACADDDECSEGRRCLSYQRSGEVEPVDACLIDDRLPSDVQCSSDEQCREELNSTRVFCGLDGRCAYRVEESDTDGEDAGISADASVDEDASTLEDADANPAILLLIEQNQPEPNADGDTGADTGIDADAGLDAGTDPIAVEVAPVRIGAVIARSPEGSAEAYGRIVRVETPQMPAVEAYLQPAPVALDESEMCIKEAARARFTSLGGPGGWMLVEFVDGYGDRILPRSDWSVEIFAESPLCPLGHELEQPSSLPAGSYRAALCSGEPGQLSVERDCGAPEVEAQQGFTEFVVTL</sequence>
<dbReference type="EMBL" id="SADD01000011">
    <property type="protein sequence ID" value="RVU42563.1"/>
    <property type="molecule type" value="Genomic_DNA"/>
</dbReference>
<evidence type="ECO:0000313" key="4">
    <source>
        <dbReference type="Proteomes" id="UP000282926"/>
    </source>
</evidence>
<protein>
    <recommendedName>
        <fullName evidence="5">SH3 domain-containing protein</fullName>
    </recommendedName>
</protein>
<organism evidence="3 4">
    <name type="scientific">Lujinxingia sediminis</name>
    <dbReference type="NCBI Taxonomy" id="2480984"/>
    <lineage>
        <taxon>Bacteria</taxon>
        <taxon>Deltaproteobacteria</taxon>
        <taxon>Bradymonadales</taxon>
        <taxon>Lujinxingiaceae</taxon>
        <taxon>Lujinxingia</taxon>
    </lineage>
</organism>
<dbReference type="PROSITE" id="PS51257">
    <property type="entry name" value="PROKAR_LIPOPROTEIN"/>
    <property type="match status" value="1"/>
</dbReference>
<dbReference type="Proteomes" id="UP000282926">
    <property type="component" value="Unassembled WGS sequence"/>
</dbReference>
<keyword evidence="2" id="KW-0732">Signal</keyword>
<evidence type="ECO:0000313" key="3">
    <source>
        <dbReference type="EMBL" id="RVU42563.1"/>
    </source>
</evidence>